<dbReference type="InterPro" id="IPR002213">
    <property type="entry name" value="UDP_glucos_trans"/>
</dbReference>
<accession>A0A1I6RL16</accession>
<dbReference type="Gene3D" id="3.40.50.2000">
    <property type="entry name" value="Glycogen Phosphorylase B"/>
    <property type="match status" value="2"/>
</dbReference>
<reference evidence="4" key="1">
    <citation type="submission" date="2016-10" db="EMBL/GenBank/DDBJ databases">
        <authorList>
            <person name="Varghese N."/>
            <person name="Submissions S."/>
        </authorList>
    </citation>
    <scope>NUCLEOTIDE SEQUENCE [LARGE SCALE GENOMIC DNA]</scope>
    <source>
        <strain evidence="4">DSM 44771</strain>
    </source>
</reference>
<dbReference type="GO" id="GO:0008194">
    <property type="term" value="F:UDP-glycosyltransferase activity"/>
    <property type="evidence" value="ECO:0007669"/>
    <property type="project" value="InterPro"/>
</dbReference>
<evidence type="ECO:0000256" key="2">
    <source>
        <dbReference type="ARBA" id="ARBA00022679"/>
    </source>
</evidence>
<dbReference type="Pfam" id="PF00201">
    <property type="entry name" value="UDPGT"/>
    <property type="match status" value="1"/>
</dbReference>
<keyword evidence="1" id="KW-0328">Glycosyltransferase</keyword>
<name>A0A1I6RL16_9PSEU</name>
<keyword evidence="2 3" id="KW-0808">Transferase</keyword>
<dbReference type="InterPro" id="IPR050271">
    <property type="entry name" value="UDP-glycosyltransferase"/>
</dbReference>
<dbReference type="OrthoDB" id="764352at2"/>
<sequence>MSSPPRPILFVSLPEAGLLNPLLVLVEELSRRGVPDLWFVADEKARAGVEAAQVGSPIEFCSLGDVTPEMSSVTWPDEVYRKVTQSSRFKAHRAVIEQTHRPEQRVPKYRALQEAVEKVQPALMVIDCMCQFGHELAITEKIPFVLSDTFVPSYLYTSAVPIGKSYTPPDFPAPNSGLPRKMNVRQRLANRLFRWRTLSLAFSSMMKERNARDTEVRAELGIDPAAYGQFTRVEAAEMVLCYAVPEMDYPFELPDGLRTVGAMVPPLPQAPDDDLARWLDERKSVIYTGFGTITRLTAEQVRSFVEVVRRLEGQHDVLWKLPEDQQKWLPEELPGNLRIESWVSSQLDVLAHPNVRLFFTHGGGNAYTEGVHFGKPMVMRPLWVDCYDQAVRGHDVGVSLTLDKPRDMDPDDVLDKLTRVLGDPSFRQRAEELAALQRTAGGRTTAADLILDLPALAGK</sequence>
<organism evidence="3 4">
    <name type="scientific">Saccharopolyspora flava</name>
    <dbReference type="NCBI Taxonomy" id="95161"/>
    <lineage>
        <taxon>Bacteria</taxon>
        <taxon>Bacillati</taxon>
        <taxon>Actinomycetota</taxon>
        <taxon>Actinomycetes</taxon>
        <taxon>Pseudonocardiales</taxon>
        <taxon>Pseudonocardiaceae</taxon>
        <taxon>Saccharopolyspora</taxon>
    </lineage>
</organism>
<gene>
    <name evidence="3" type="ORF">SAMN05660874_02331</name>
</gene>
<keyword evidence="4" id="KW-1185">Reference proteome</keyword>
<dbReference type="AlphaFoldDB" id="A0A1I6RL16"/>
<proteinExistence type="predicted"/>
<dbReference type="Proteomes" id="UP000198852">
    <property type="component" value="Unassembled WGS sequence"/>
</dbReference>
<dbReference type="PANTHER" id="PTHR48043:SF145">
    <property type="entry name" value="FI06409P-RELATED"/>
    <property type="match status" value="1"/>
</dbReference>
<evidence type="ECO:0000256" key="1">
    <source>
        <dbReference type="ARBA" id="ARBA00022676"/>
    </source>
</evidence>
<dbReference type="STRING" id="95161.SAMN05660874_02331"/>
<evidence type="ECO:0000313" key="4">
    <source>
        <dbReference type="Proteomes" id="UP000198852"/>
    </source>
</evidence>
<dbReference type="CDD" id="cd03784">
    <property type="entry name" value="GT1_Gtf-like"/>
    <property type="match status" value="1"/>
</dbReference>
<evidence type="ECO:0000313" key="3">
    <source>
        <dbReference type="EMBL" id="SFS65419.1"/>
    </source>
</evidence>
<protein>
    <submittedName>
        <fullName evidence="3">Polyene glycosyltransferase</fullName>
    </submittedName>
</protein>
<dbReference type="PANTHER" id="PTHR48043">
    <property type="entry name" value="EG:EG0003.4 PROTEIN-RELATED"/>
    <property type="match status" value="1"/>
</dbReference>
<dbReference type="RefSeq" id="WP_093416097.1">
    <property type="nucleotide sequence ID" value="NZ_FOZX01000003.1"/>
</dbReference>
<dbReference type="EMBL" id="FOZX01000003">
    <property type="protein sequence ID" value="SFS65419.1"/>
    <property type="molecule type" value="Genomic_DNA"/>
</dbReference>
<dbReference type="SUPFAM" id="SSF53756">
    <property type="entry name" value="UDP-Glycosyltransferase/glycogen phosphorylase"/>
    <property type="match status" value="1"/>
</dbReference>